<evidence type="ECO:0000256" key="1">
    <source>
        <dbReference type="ARBA" id="ARBA00022729"/>
    </source>
</evidence>
<dbReference type="InterPro" id="IPR011519">
    <property type="entry name" value="UnbV_ASPIC"/>
</dbReference>
<evidence type="ECO:0000259" key="4">
    <source>
        <dbReference type="Pfam" id="PF07593"/>
    </source>
</evidence>
<dbReference type="SMART" id="SM00191">
    <property type="entry name" value="Int_alpha"/>
    <property type="match status" value="3"/>
</dbReference>
<reference evidence="6" key="1">
    <citation type="journal article" date="2019" name="Int. J. Syst. Evol. Microbiol.">
        <title>The Global Catalogue of Microorganisms (GCM) 10K type strain sequencing project: providing services to taxonomists for standard genome sequencing and annotation.</title>
        <authorList>
            <consortium name="The Broad Institute Genomics Platform"/>
            <consortium name="The Broad Institute Genome Sequencing Center for Infectious Disease"/>
            <person name="Wu L."/>
            <person name="Ma J."/>
        </authorList>
    </citation>
    <scope>NUCLEOTIDE SEQUENCE [LARGE SCALE GENOMIC DNA]</scope>
    <source>
        <strain evidence="6">JCM 17111</strain>
    </source>
</reference>
<dbReference type="RefSeq" id="WP_345007669.1">
    <property type="nucleotide sequence ID" value="NZ_BAABCY010000097.1"/>
</dbReference>
<dbReference type="InterPro" id="IPR013517">
    <property type="entry name" value="FG-GAP"/>
</dbReference>
<dbReference type="EMBL" id="BAABCY010000097">
    <property type="protein sequence ID" value="GAA3583376.1"/>
    <property type="molecule type" value="Genomic_DNA"/>
</dbReference>
<keyword evidence="1" id="KW-0732">Signal</keyword>
<comment type="caution">
    <text evidence="5">The sequence shown here is derived from an EMBL/GenBank/DDBJ whole genome shotgun (WGS) entry which is preliminary data.</text>
</comment>
<dbReference type="PANTHER" id="PTHR16026:SF0">
    <property type="entry name" value="CARTILAGE ACIDIC PROTEIN 1"/>
    <property type="match status" value="1"/>
</dbReference>
<keyword evidence="6" id="KW-1185">Reference proteome</keyword>
<protein>
    <submittedName>
        <fullName evidence="5">VCBS repeat-containing protein</fullName>
    </submittedName>
</protein>
<dbReference type="InterPro" id="IPR027039">
    <property type="entry name" value="Crtac1"/>
</dbReference>
<organism evidence="5 6">
    <name type="scientific">Snuella lapsa</name>
    <dbReference type="NCBI Taxonomy" id="870481"/>
    <lineage>
        <taxon>Bacteria</taxon>
        <taxon>Pseudomonadati</taxon>
        <taxon>Bacteroidota</taxon>
        <taxon>Flavobacteriia</taxon>
        <taxon>Flavobacteriales</taxon>
        <taxon>Flavobacteriaceae</taxon>
        <taxon>Snuella</taxon>
    </lineage>
</organism>
<proteinExistence type="predicted"/>
<gene>
    <name evidence="5" type="ORF">GCM10022395_34430</name>
</gene>
<dbReference type="PROSITE" id="PS51257">
    <property type="entry name" value="PROKAR_LIPOPROTEIN"/>
    <property type="match status" value="1"/>
</dbReference>
<accession>A0ABP6YGP4</accession>
<keyword evidence="2" id="KW-0677">Repeat</keyword>
<feature type="domain" description="ASPIC/UnbV" evidence="4">
    <location>
        <begin position="543"/>
        <end position="609"/>
    </location>
</feature>
<evidence type="ECO:0000256" key="2">
    <source>
        <dbReference type="ARBA" id="ARBA00022737"/>
    </source>
</evidence>
<dbReference type="Proteomes" id="UP001500954">
    <property type="component" value="Unassembled WGS sequence"/>
</dbReference>
<evidence type="ECO:0000313" key="5">
    <source>
        <dbReference type="EMBL" id="GAA3583376.1"/>
    </source>
</evidence>
<dbReference type="InterPro" id="IPR013519">
    <property type="entry name" value="Int_alpha_beta-p"/>
</dbReference>
<dbReference type="PANTHER" id="PTHR16026">
    <property type="entry name" value="CARTILAGE ACIDIC PROTEIN 1"/>
    <property type="match status" value="1"/>
</dbReference>
<dbReference type="Pfam" id="PF07593">
    <property type="entry name" value="UnbV_ASPIC"/>
    <property type="match status" value="1"/>
</dbReference>
<sequence>MKGRYVIGTILFLLLSAGCKKETVSKSVEMVDANVEQSIFTIVPKKQSNIYFTNVLKENEHMNGIFYEYFYNGSGVAVGDFNNDGWEDIYFVSTISKNKLYLNNKNMSFIDVTRQANADSGVGFDSGVTTIDINQDGLLDIYVCRTGRFQDEDPRRNVLLVNKGIKNGVPYFEDMAAAYGLDSPAFSTQAGFFDYDNDGDLDMFLINHGIDTYPETEISKLKNITSKYRGERLFRNDNGKFKDVTAEAGIINNMLGYGLGLGFGDLNNDGWADIYVSNDFSGQDHMYINNKNGTFNEVAKATTGHISNFSMGNDIGDFNNDGWLDIVALDMMAEDNYGIKTSMSGMNPARFYRHVDVGLHYQYMYNTLQLNNGVDAASGLPKFSDVAQMAGVSSTDWSWASLFIDMDNDGDKDLFISNGIKRDFRNNDFVKYRSKKEAALRSGDVNVKKTFINDLLSKMPTKKKHNYFYVNDGKLIFEKSLIEQPETNSNGAAYADFDNDGDLDIVVNNSESASYIYENKSDKNTANAYIKFAFEGPKSNRNGIGTRIKVYQKDKMQLQEQYVTKGFQSSVSHVMHFGLGNGTRIDSVEVTWFDGKQQVLKDVDVNKLLKVSYQNAGAQPVKASKTHVMFEDITKQSNLVVKHEENIFFDFDREELLPHRMSVMGPALAVADLNKDGLDDFYIGGATGYSGQLFVQQGNGSFRKVKTGVFDNDKDHEDVDALFLDVDGDGDMDLYVVSGGNEFEQGHVNLGDRLYINDGSGRFKKDKGGLPAIAVSGSRVKAADYDNDGDLDLFVGGRQLPGKYPFPGRSLLLENITENGVVKFAEISDDKAPFLKDLGMVTDAEWMDFNNDKLLDLVVVGEWMPVTFLKNNGKAFTNETIAYQMENQTGWWNSISAADFDNDGDTDFVAGNLGLNYKYKASEKEPFEVYAKDFDNNNSIDIVLGYYNQGNLFPLRGRECSSNQMPFIKEKFPTYNEFGSATLVKVYGEQNLEAALHYKVNTFATTYFENVDNKAFNVHPLSNEVQTSSVNDILVNDFDKDAELDVLMVGNLYGSEVETPRNDASYGYYLKGAKKGTGSSNFQVVPAQKSGLYVEGDSKAVRLLHTKEGTALLVAKNNDYLQLIKIK</sequence>
<dbReference type="Pfam" id="PF13517">
    <property type="entry name" value="FG-GAP_3"/>
    <property type="match status" value="4"/>
</dbReference>
<name>A0ABP6YGP4_9FLAO</name>
<dbReference type="Gene3D" id="2.130.10.130">
    <property type="entry name" value="Integrin alpha, N-terminal"/>
    <property type="match status" value="4"/>
</dbReference>
<keyword evidence="3" id="KW-0325">Glycoprotein</keyword>
<dbReference type="SUPFAM" id="SSF69318">
    <property type="entry name" value="Integrin alpha N-terminal domain"/>
    <property type="match status" value="3"/>
</dbReference>
<evidence type="ECO:0000313" key="6">
    <source>
        <dbReference type="Proteomes" id="UP001500954"/>
    </source>
</evidence>
<evidence type="ECO:0000256" key="3">
    <source>
        <dbReference type="ARBA" id="ARBA00023180"/>
    </source>
</evidence>
<dbReference type="InterPro" id="IPR028994">
    <property type="entry name" value="Integrin_alpha_N"/>
</dbReference>